<reference evidence="2 3" key="1">
    <citation type="journal article" date="2023" name="Plants (Basel)">
        <title>Bridging the Gap: Combining Genomics and Transcriptomics Approaches to Understand Stylosanthes scabra, an Orphan Legume from the Brazilian Caatinga.</title>
        <authorList>
            <person name="Ferreira-Neto J.R.C."/>
            <person name="da Silva M.D."/>
            <person name="Binneck E."/>
            <person name="de Melo N.F."/>
            <person name="da Silva R.H."/>
            <person name="de Melo A.L.T.M."/>
            <person name="Pandolfi V."/>
            <person name="Bustamante F.O."/>
            <person name="Brasileiro-Vidal A.C."/>
            <person name="Benko-Iseppon A.M."/>
        </authorList>
    </citation>
    <scope>NUCLEOTIDE SEQUENCE [LARGE SCALE GENOMIC DNA]</scope>
    <source>
        <tissue evidence="2">Leaves</tissue>
    </source>
</reference>
<organism evidence="2 3">
    <name type="scientific">Stylosanthes scabra</name>
    <dbReference type="NCBI Taxonomy" id="79078"/>
    <lineage>
        <taxon>Eukaryota</taxon>
        <taxon>Viridiplantae</taxon>
        <taxon>Streptophyta</taxon>
        <taxon>Embryophyta</taxon>
        <taxon>Tracheophyta</taxon>
        <taxon>Spermatophyta</taxon>
        <taxon>Magnoliopsida</taxon>
        <taxon>eudicotyledons</taxon>
        <taxon>Gunneridae</taxon>
        <taxon>Pentapetalae</taxon>
        <taxon>rosids</taxon>
        <taxon>fabids</taxon>
        <taxon>Fabales</taxon>
        <taxon>Fabaceae</taxon>
        <taxon>Papilionoideae</taxon>
        <taxon>50 kb inversion clade</taxon>
        <taxon>dalbergioids sensu lato</taxon>
        <taxon>Dalbergieae</taxon>
        <taxon>Pterocarpus clade</taxon>
        <taxon>Stylosanthes</taxon>
    </lineage>
</organism>
<sequence>MELDPVEVFVGGRMWFECIVVEDIEGEDHMNMVVEEVHNHDKHHHVHLLGMHHRVGCIHKKVEEIDAMKKVVAHAHKAPPSLDSPSFDAHHRRSHNHLQHCHDHKTQPPRKLSIR</sequence>
<dbReference type="EMBL" id="JASCZI010151917">
    <property type="protein sequence ID" value="MED6174886.1"/>
    <property type="molecule type" value="Genomic_DNA"/>
</dbReference>
<feature type="compositionally biased region" description="Basic residues" evidence="1">
    <location>
        <begin position="90"/>
        <end position="99"/>
    </location>
</feature>
<comment type="caution">
    <text evidence="2">The sequence shown here is derived from an EMBL/GenBank/DDBJ whole genome shotgun (WGS) entry which is preliminary data.</text>
</comment>
<keyword evidence="3" id="KW-1185">Reference proteome</keyword>
<feature type="region of interest" description="Disordered" evidence="1">
    <location>
        <begin position="73"/>
        <end position="115"/>
    </location>
</feature>
<accession>A0ABU6VMR4</accession>
<name>A0ABU6VMR4_9FABA</name>
<evidence type="ECO:0000313" key="3">
    <source>
        <dbReference type="Proteomes" id="UP001341840"/>
    </source>
</evidence>
<gene>
    <name evidence="2" type="ORF">PIB30_073187</name>
</gene>
<proteinExistence type="predicted"/>
<evidence type="ECO:0000256" key="1">
    <source>
        <dbReference type="SAM" id="MobiDB-lite"/>
    </source>
</evidence>
<dbReference type="Proteomes" id="UP001341840">
    <property type="component" value="Unassembled WGS sequence"/>
</dbReference>
<evidence type="ECO:0000313" key="2">
    <source>
        <dbReference type="EMBL" id="MED6174886.1"/>
    </source>
</evidence>
<protein>
    <submittedName>
        <fullName evidence="2">Uncharacterized protein</fullName>
    </submittedName>
</protein>